<protein>
    <recommendedName>
        <fullName evidence="4">Citrate transporter-like domain-containing protein</fullName>
    </recommendedName>
</protein>
<dbReference type="KEGG" id="acht:bsdcttw_22640"/>
<keyword evidence="1" id="KW-0472">Membrane</keyword>
<evidence type="ECO:0000256" key="1">
    <source>
        <dbReference type="SAM" id="Phobius"/>
    </source>
</evidence>
<feature type="transmembrane region" description="Helical" evidence="1">
    <location>
        <begin position="37"/>
        <end position="57"/>
    </location>
</feature>
<sequence length="167" mass="18609">MYLLLFILCLLSVFYLIDYRLMVLLVVLLIFKTDRKLLLHADYGLLLTFVSFFLFVGNAEKIEAIHKALTTFIKGRELLSGVLLSQVISNVPAAVLLSGFTDNCRALLIGTNIGGLGTLIASLASLISFKFYVRTKNAKPFRYIFVFTVLNIGLLLPILALSLIFLT</sequence>
<keyword evidence="1" id="KW-0812">Transmembrane</keyword>
<feature type="transmembrane region" description="Helical" evidence="1">
    <location>
        <begin position="78"/>
        <end position="100"/>
    </location>
</feature>
<dbReference type="AlphaFoldDB" id="A0A7I8DL96"/>
<keyword evidence="3" id="KW-1185">Reference proteome</keyword>
<proteinExistence type="predicted"/>
<evidence type="ECO:0008006" key="4">
    <source>
        <dbReference type="Google" id="ProtNLM"/>
    </source>
</evidence>
<accession>A0A7I8DL96</accession>
<gene>
    <name evidence="2" type="ORF">bsdcttw_22640</name>
</gene>
<organism evidence="2 3">
    <name type="scientific">Anaerocolumna chitinilytica</name>
    <dbReference type="NCBI Taxonomy" id="1727145"/>
    <lineage>
        <taxon>Bacteria</taxon>
        <taxon>Bacillati</taxon>
        <taxon>Bacillota</taxon>
        <taxon>Clostridia</taxon>
        <taxon>Lachnospirales</taxon>
        <taxon>Lachnospiraceae</taxon>
        <taxon>Anaerocolumna</taxon>
    </lineage>
</organism>
<evidence type="ECO:0000313" key="3">
    <source>
        <dbReference type="Proteomes" id="UP000515703"/>
    </source>
</evidence>
<reference evidence="2 3" key="2">
    <citation type="submission" date="2020-08" db="EMBL/GenBank/DDBJ databases">
        <authorList>
            <person name="Ueki A."/>
            <person name="Tonouchi A."/>
        </authorList>
    </citation>
    <scope>NUCLEOTIDE SEQUENCE [LARGE SCALE GENOMIC DNA]</scope>
    <source>
        <strain evidence="2 3">CTTW</strain>
    </source>
</reference>
<reference evidence="2 3" key="1">
    <citation type="submission" date="2020-08" db="EMBL/GenBank/DDBJ databases">
        <title>Draft genome sequencing of an Anaerocolumna strain isolated from anoxic soil subjected to BSD treatment.</title>
        <authorList>
            <person name="Uek A."/>
            <person name="Tonouchi A."/>
        </authorList>
    </citation>
    <scope>NUCLEOTIDE SEQUENCE [LARGE SCALE GENOMIC DNA]</scope>
    <source>
        <strain evidence="2 3">CTTW</strain>
    </source>
</reference>
<feature type="transmembrane region" description="Helical" evidence="1">
    <location>
        <begin position="7"/>
        <end position="31"/>
    </location>
</feature>
<evidence type="ECO:0000313" key="2">
    <source>
        <dbReference type="EMBL" id="BCJ99223.1"/>
    </source>
</evidence>
<feature type="transmembrane region" description="Helical" evidence="1">
    <location>
        <begin position="141"/>
        <end position="166"/>
    </location>
</feature>
<name>A0A7I8DL96_9FIRM</name>
<feature type="transmembrane region" description="Helical" evidence="1">
    <location>
        <begin position="106"/>
        <end position="129"/>
    </location>
</feature>
<dbReference type="Proteomes" id="UP000515703">
    <property type="component" value="Chromosome"/>
</dbReference>
<keyword evidence="1" id="KW-1133">Transmembrane helix</keyword>
<dbReference type="EMBL" id="AP023368">
    <property type="protein sequence ID" value="BCJ99223.1"/>
    <property type="molecule type" value="Genomic_DNA"/>
</dbReference>